<proteinExistence type="predicted"/>
<name>A0A1Q8ETY3_9PSED</name>
<dbReference type="EMBL" id="MSCT01000008">
    <property type="protein sequence ID" value="OLF55263.1"/>
    <property type="molecule type" value="Genomic_DNA"/>
</dbReference>
<gene>
    <name evidence="2" type="ORF">BTN82_09730</name>
</gene>
<keyword evidence="1" id="KW-0812">Transmembrane</keyword>
<feature type="transmembrane region" description="Helical" evidence="1">
    <location>
        <begin position="80"/>
        <end position="102"/>
    </location>
</feature>
<dbReference type="Proteomes" id="UP000185578">
    <property type="component" value="Unassembled WGS sequence"/>
</dbReference>
<keyword evidence="1" id="KW-0472">Membrane</keyword>
<keyword evidence="1" id="KW-1133">Transmembrane helix</keyword>
<evidence type="ECO:0000313" key="3">
    <source>
        <dbReference type="Proteomes" id="UP000185578"/>
    </source>
</evidence>
<evidence type="ECO:0000313" key="2">
    <source>
        <dbReference type="EMBL" id="OLF55263.1"/>
    </source>
</evidence>
<feature type="transmembrane region" description="Helical" evidence="1">
    <location>
        <begin position="44"/>
        <end position="68"/>
    </location>
</feature>
<dbReference type="AlphaFoldDB" id="A0A1Q8ETY3"/>
<dbReference type="OrthoDB" id="6957169at2"/>
<sequence>MNPFGYTFRLAYGSFRTVVALQGFVFAVFAACFADNLWQGFWSALGTFALFVAGGALFGFLPMALVFTPLYALLSSKGRANWFSSLLLGLAIAGLLCLHPGLRLLMPLWLLDSALVALLTHWMHCRQLKDRDGDYEERPV</sequence>
<dbReference type="RefSeq" id="WP_075118917.1">
    <property type="nucleotide sequence ID" value="NZ_MSCT01000008.1"/>
</dbReference>
<organism evidence="2 3">
    <name type="scientific">Pseudomonas chlororaphis</name>
    <dbReference type="NCBI Taxonomy" id="587753"/>
    <lineage>
        <taxon>Bacteria</taxon>
        <taxon>Pseudomonadati</taxon>
        <taxon>Pseudomonadota</taxon>
        <taxon>Gammaproteobacteria</taxon>
        <taxon>Pseudomonadales</taxon>
        <taxon>Pseudomonadaceae</taxon>
        <taxon>Pseudomonas</taxon>
    </lineage>
</organism>
<protein>
    <submittedName>
        <fullName evidence="2">Uncharacterized protein</fullName>
    </submittedName>
</protein>
<comment type="caution">
    <text evidence="2">The sequence shown here is derived from an EMBL/GenBank/DDBJ whole genome shotgun (WGS) entry which is preliminary data.</text>
</comment>
<reference evidence="2 3" key="1">
    <citation type="submission" date="2016-12" db="EMBL/GenBank/DDBJ databases">
        <authorList>
            <person name="Song W.-J."/>
            <person name="Kurnit D.M."/>
        </authorList>
    </citation>
    <scope>NUCLEOTIDE SEQUENCE [LARGE SCALE GENOMIC DNA]</scope>
    <source>
        <strain evidence="2 3">PCL1601</strain>
    </source>
</reference>
<accession>A0A1Q8ETY3</accession>
<evidence type="ECO:0000256" key="1">
    <source>
        <dbReference type="SAM" id="Phobius"/>
    </source>
</evidence>